<feature type="non-terminal residue" evidence="2">
    <location>
        <position position="143"/>
    </location>
</feature>
<accession>A0A659R8Z1</accession>
<dbReference type="InterPro" id="IPR050834">
    <property type="entry name" value="Glycosyltransf_2"/>
</dbReference>
<dbReference type="Pfam" id="PF00535">
    <property type="entry name" value="Glycos_transf_2"/>
    <property type="match status" value="1"/>
</dbReference>
<dbReference type="PANTHER" id="PTHR43685">
    <property type="entry name" value="GLYCOSYLTRANSFERASE"/>
    <property type="match status" value="1"/>
</dbReference>
<evidence type="ECO:0000313" key="2">
    <source>
        <dbReference type="EMBL" id="TGC99239.1"/>
    </source>
</evidence>
<organism evidence="2 3">
    <name type="scientific">Salmonella enterica I</name>
    <dbReference type="NCBI Taxonomy" id="59201"/>
    <lineage>
        <taxon>Bacteria</taxon>
        <taxon>Pseudomonadati</taxon>
        <taxon>Pseudomonadota</taxon>
        <taxon>Gammaproteobacteria</taxon>
        <taxon>Enterobacterales</taxon>
        <taxon>Enterobacteriaceae</taxon>
        <taxon>Salmonella</taxon>
    </lineage>
</organism>
<feature type="domain" description="Glycosyltransferase 2-like" evidence="1">
    <location>
        <begin position="6"/>
        <end position="133"/>
    </location>
</feature>
<sequence length="143" mass="15951">MPSFTLIVPTYNAGSARWNEWFHAFQKQTNQPSQLIIIDSSSTDDTRNIASTYTNNIIVISPSEFNHGGSRNKALASAEESDFVVFLTQDAIFENKNALEEILLLFNDKNVAAVCGRQLPHHDANPLAIHARNFNYGTETLIP</sequence>
<evidence type="ECO:0000313" key="3">
    <source>
        <dbReference type="Proteomes" id="UP000298415"/>
    </source>
</evidence>
<dbReference type="GO" id="GO:0016740">
    <property type="term" value="F:transferase activity"/>
    <property type="evidence" value="ECO:0007669"/>
    <property type="project" value="UniProtKB-KW"/>
</dbReference>
<proteinExistence type="predicted"/>
<name>A0A659R8Z1_SALET</name>
<dbReference type="Proteomes" id="UP000298415">
    <property type="component" value="Unassembled WGS sequence"/>
</dbReference>
<dbReference type="AlphaFoldDB" id="A0A659R8Z1"/>
<evidence type="ECO:0000259" key="1">
    <source>
        <dbReference type="Pfam" id="PF00535"/>
    </source>
</evidence>
<dbReference type="PANTHER" id="PTHR43685:SF13">
    <property type="entry name" value="O ANTIGEN BIOSYNTHESIS RHAMNOSYLTRANSFERASE RFBN"/>
    <property type="match status" value="1"/>
</dbReference>
<reference evidence="2 3" key="1">
    <citation type="submission" date="2018-03" db="EMBL/GenBank/DDBJ databases">
        <title>Non-Typhoidal Salmonella genome sequencing and assembly.</title>
        <authorList>
            <person name="Matchawe C."/>
        </authorList>
    </citation>
    <scope>NUCLEOTIDE SEQUENCE [LARGE SCALE GENOMIC DNA]</scope>
    <source>
        <strain evidence="2 3">32evb</strain>
    </source>
</reference>
<dbReference type="InterPro" id="IPR001173">
    <property type="entry name" value="Glyco_trans_2-like"/>
</dbReference>
<comment type="caution">
    <text evidence="2">The sequence shown here is derived from an EMBL/GenBank/DDBJ whole genome shotgun (WGS) entry which is preliminary data.</text>
</comment>
<dbReference type="SUPFAM" id="SSF53448">
    <property type="entry name" value="Nucleotide-diphospho-sugar transferases"/>
    <property type="match status" value="1"/>
</dbReference>
<keyword evidence="2" id="KW-0808">Transferase</keyword>
<dbReference type="GO" id="GO:0044010">
    <property type="term" value="P:single-species biofilm formation"/>
    <property type="evidence" value="ECO:0007669"/>
    <property type="project" value="TreeGrafter"/>
</dbReference>
<protein>
    <submittedName>
        <fullName evidence="2">Rhamnosyltransferase</fullName>
    </submittedName>
</protein>
<dbReference type="EMBL" id="PYKE01000148">
    <property type="protein sequence ID" value="TGC99239.1"/>
    <property type="molecule type" value="Genomic_DNA"/>
</dbReference>
<gene>
    <name evidence="2" type="ORF">C9F05_10965</name>
</gene>
<dbReference type="CDD" id="cd00761">
    <property type="entry name" value="Glyco_tranf_GTA_type"/>
    <property type="match status" value="1"/>
</dbReference>
<dbReference type="Gene3D" id="3.90.550.10">
    <property type="entry name" value="Spore Coat Polysaccharide Biosynthesis Protein SpsA, Chain A"/>
    <property type="match status" value="1"/>
</dbReference>
<dbReference type="InterPro" id="IPR029044">
    <property type="entry name" value="Nucleotide-diphossugar_trans"/>
</dbReference>